<evidence type="ECO:0000256" key="2">
    <source>
        <dbReference type="PIRNR" id="PIRNR007807"/>
    </source>
</evidence>
<dbReference type="AlphaFoldDB" id="A3GGF3"/>
<dbReference type="RefSeq" id="XP_001387534.2">
    <property type="nucleotide sequence ID" value="XM_001387497.1"/>
</dbReference>
<evidence type="ECO:0000313" key="3">
    <source>
        <dbReference type="EMBL" id="EAZ63511.2"/>
    </source>
</evidence>
<dbReference type="GO" id="GO:0005524">
    <property type="term" value="F:ATP binding"/>
    <property type="evidence" value="ECO:0007669"/>
    <property type="project" value="UniProtKB-KW"/>
</dbReference>
<dbReference type="OMA" id="TFPDPNF"/>
<dbReference type="KEGG" id="pic:PICST_52683"/>
<evidence type="ECO:0000256" key="1">
    <source>
        <dbReference type="ARBA" id="ARBA00011047"/>
    </source>
</evidence>
<comment type="similarity">
    <text evidence="1 2">Belongs to the CDC123 family.</text>
</comment>
<protein>
    <recommendedName>
        <fullName evidence="2">Translation initiation factor eIF2 assembly protein</fullName>
    </recommendedName>
</protein>
<organism evidence="3 4">
    <name type="scientific">Scheffersomyces stipitis (strain ATCC 58785 / CBS 6054 / NBRC 10063 / NRRL Y-11545)</name>
    <name type="common">Yeast</name>
    <name type="synonym">Pichia stipitis</name>
    <dbReference type="NCBI Taxonomy" id="322104"/>
    <lineage>
        <taxon>Eukaryota</taxon>
        <taxon>Fungi</taxon>
        <taxon>Dikarya</taxon>
        <taxon>Ascomycota</taxon>
        <taxon>Saccharomycotina</taxon>
        <taxon>Pichiomycetes</taxon>
        <taxon>Debaryomycetaceae</taxon>
        <taxon>Scheffersomyces</taxon>
    </lineage>
</organism>
<dbReference type="FunCoup" id="A3GGF3">
    <property type="interactions" value="774"/>
</dbReference>
<dbReference type="GO" id="GO:0000287">
    <property type="term" value="F:magnesium ion binding"/>
    <property type="evidence" value="ECO:0007669"/>
    <property type="project" value="EnsemblFungi"/>
</dbReference>
<gene>
    <name evidence="3" type="primary">CDC123</name>
    <name evidence="3" type="ORF">PICST_52683</name>
</gene>
<keyword evidence="2" id="KW-0143">Chaperone</keyword>
<keyword evidence="2" id="KW-0963">Cytoplasm</keyword>
<dbReference type="GO" id="GO:1905143">
    <property type="term" value="P:eukaryotic translation initiation factor 2 complex assembly"/>
    <property type="evidence" value="ECO:0007669"/>
    <property type="project" value="EnsemblFungi"/>
</dbReference>
<dbReference type="PIRSF" id="PIRSF007807">
    <property type="entry name" value="Cdc123"/>
    <property type="match status" value="1"/>
</dbReference>
<comment type="subcellular location">
    <subcellularLocation>
        <location evidence="2">Cytoplasm</location>
    </subcellularLocation>
</comment>
<dbReference type="InterPro" id="IPR009772">
    <property type="entry name" value="CDC123"/>
</dbReference>
<name>A3GGF3_PICST</name>
<dbReference type="EMBL" id="AAVQ01000001">
    <property type="protein sequence ID" value="EAZ63511.2"/>
    <property type="molecule type" value="Genomic_DNA"/>
</dbReference>
<dbReference type="STRING" id="322104.A3GGF3"/>
<dbReference type="GO" id="GO:0044183">
    <property type="term" value="F:protein folding chaperone"/>
    <property type="evidence" value="ECO:0007669"/>
    <property type="project" value="EnsemblFungi"/>
</dbReference>
<dbReference type="GO" id="GO:0005737">
    <property type="term" value="C:cytoplasm"/>
    <property type="evidence" value="ECO:0007669"/>
    <property type="project" value="UniProtKB-SubCell"/>
</dbReference>
<keyword evidence="2" id="KW-0479">Metal-binding</keyword>
<comment type="caution">
    <text evidence="3">The sequence shown here is derived from an EMBL/GenBank/DDBJ whole genome shotgun (WGS) entry which is preliminary data.</text>
</comment>
<reference evidence="3 4" key="1">
    <citation type="journal article" date="2007" name="Nat. Biotechnol.">
        <title>Genome sequence of the lignocellulose-bioconverting and xylose-fermenting yeast Pichia stipitis.</title>
        <authorList>
            <person name="Jeffries T.W."/>
            <person name="Grigoriev I.V."/>
            <person name="Grimwood J."/>
            <person name="Laplaza J.M."/>
            <person name="Aerts A."/>
            <person name="Salamov A."/>
            <person name="Schmutz J."/>
            <person name="Lindquist E."/>
            <person name="Dehal P."/>
            <person name="Shapiro H."/>
            <person name="Jin Y.S."/>
            <person name="Passoth V."/>
            <person name="Richardson P.M."/>
        </authorList>
    </citation>
    <scope>NUCLEOTIDE SEQUENCE [LARGE SCALE GENOMIC DNA]</scope>
    <source>
        <strain evidence="4">ATCC 58785 / CBS 6054 / NBRC 10063 / NRRL Y-11545</strain>
    </source>
</reference>
<proteinExistence type="inferred from homology"/>
<dbReference type="GeneID" id="4851352"/>
<accession>A3GGF3</accession>
<dbReference type="HOGENOM" id="CLU_034402_2_0_1"/>
<keyword evidence="2" id="KW-0067">ATP-binding</keyword>
<keyword evidence="4" id="KW-1185">Reference proteome</keyword>
<keyword evidence="2" id="KW-0460">Magnesium</keyword>
<dbReference type="eggNOG" id="KOG2983">
    <property type="taxonomic scope" value="Eukaryota"/>
</dbReference>
<dbReference type="Proteomes" id="UP000002258">
    <property type="component" value="Chromosome 1"/>
</dbReference>
<dbReference type="OrthoDB" id="360540at2759"/>
<keyword evidence="2" id="KW-0547">Nucleotide-binding</keyword>
<sequence>MTKEEYSTFEDIVVSPEEILACSYSQWYPLFKSHTVESKIIAPLPKQFLEYLASESIKLPAQGDYIQNIEINSENEYSDWEEDEHDTEDDDEPNRVISTSDFKELHESIVKHIQELGGKVTPKLNWSAPKDAKWIMPDNSIRCNHVNDVYLLLNSSDHIVDDLDYPFAASETKPAEDVQYELVLRKWLDVNPALEFRVFVKESKIVGISQRDLNHYIYLESIQDKLKDKISEFIYNSVVPNLKNKLSLDKYIVDVYVPRPYNKVNIIDVNPFTRKTDPLLFTWNELLLIDTAGEDTDNYEFRLVNETNLGRFAKKEYSESQVPLDVVDAAMNTDSMVELAREWNRLQLQQERSGETTTPQDN</sequence>
<evidence type="ECO:0000313" key="4">
    <source>
        <dbReference type="Proteomes" id="UP000002258"/>
    </source>
</evidence>
<dbReference type="PANTHER" id="PTHR15323:SF6">
    <property type="entry name" value="CELL DIVISION CYCLE PROTEIN 123 HOMOLOG"/>
    <property type="match status" value="1"/>
</dbReference>
<dbReference type="InParanoid" id="A3GGF3"/>
<dbReference type="PANTHER" id="PTHR15323">
    <property type="entry name" value="D123 PROTEIN"/>
    <property type="match status" value="1"/>
</dbReference>
<dbReference type="Pfam" id="PF07065">
    <property type="entry name" value="D123"/>
    <property type="match status" value="1"/>
</dbReference>